<proteinExistence type="predicted"/>
<feature type="compositionally biased region" description="Low complexity" evidence="1">
    <location>
        <begin position="229"/>
        <end position="243"/>
    </location>
</feature>
<organism evidence="2 3">
    <name type="scientific">Seminavis robusta</name>
    <dbReference type="NCBI Taxonomy" id="568900"/>
    <lineage>
        <taxon>Eukaryota</taxon>
        <taxon>Sar</taxon>
        <taxon>Stramenopiles</taxon>
        <taxon>Ochrophyta</taxon>
        <taxon>Bacillariophyta</taxon>
        <taxon>Bacillariophyceae</taxon>
        <taxon>Bacillariophycidae</taxon>
        <taxon>Naviculales</taxon>
        <taxon>Naviculaceae</taxon>
        <taxon>Seminavis</taxon>
    </lineage>
</organism>
<feature type="region of interest" description="Disordered" evidence="1">
    <location>
        <begin position="1"/>
        <end position="32"/>
    </location>
</feature>
<feature type="compositionally biased region" description="Polar residues" evidence="1">
    <location>
        <begin position="1"/>
        <end position="17"/>
    </location>
</feature>
<feature type="region of interest" description="Disordered" evidence="1">
    <location>
        <begin position="111"/>
        <end position="256"/>
    </location>
</feature>
<accession>A0A9N8HRX1</accession>
<reference evidence="2" key="1">
    <citation type="submission" date="2020-06" db="EMBL/GenBank/DDBJ databases">
        <authorList>
            <consortium name="Plant Systems Biology data submission"/>
        </authorList>
    </citation>
    <scope>NUCLEOTIDE SEQUENCE</scope>
    <source>
        <strain evidence="2">D6</strain>
    </source>
</reference>
<feature type="compositionally biased region" description="Basic and acidic residues" evidence="1">
    <location>
        <begin position="198"/>
        <end position="208"/>
    </location>
</feature>
<sequence>MKNGQAIHTTTMDSSPKQPRNNNRQQRFRKLAGATNQIPIMLEPEEDRITSPPLEIYVNELSVSGSLEASSSAMTDITFENSCSMNLSGLFSLTSSMSSLGGDGINVTTACASGDDEEENQRRLPPRGQSCGRSKRGGRKGGVMRWASMPQKKSPHSRAAATESPPCTCTQNSPRIPRRRGSNDSLNTSDSINSSANRKSEEEHHHQGDCGACKTRQKPKLPIRKGSAASLFDDSFSTTSSSTEEADEVVLSAHAA</sequence>
<dbReference type="EMBL" id="CAICTM010001111">
    <property type="protein sequence ID" value="CAB9520558.1"/>
    <property type="molecule type" value="Genomic_DNA"/>
</dbReference>
<evidence type="ECO:0000313" key="3">
    <source>
        <dbReference type="Proteomes" id="UP001153069"/>
    </source>
</evidence>
<name>A0A9N8HRX1_9STRA</name>
<keyword evidence="3" id="KW-1185">Reference proteome</keyword>
<dbReference type="AlphaFoldDB" id="A0A9N8HRX1"/>
<feature type="compositionally biased region" description="Polar residues" evidence="1">
    <location>
        <begin position="183"/>
        <end position="197"/>
    </location>
</feature>
<evidence type="ECO:0000256" key="1">
    <source>
        <dbReference type="SAM" id="MobiDB-lite"/>
    </source>
</evidence>
<evidence type="ECO:0000313" key="2">
    <source>
        <dbReference type="EMBL" id="CAB9520558.1"/>
    </source>
</evidence>
<feature type="compositionally biased region" description="Polar residues" evidence="1">
    <location>
        <begin position="165"/>
        <end position="174"/>
    </location>
</feature>
<comment type="caution">
    <text evidence="2">The sequence shown here is derived from an EMBL/GenBank/DDBJ whole genome shotgun (WGS) entry which is preliminary data.</text>
</comment>
<gene>
    <name evidence="2" type="ORF">SEMRO_1113_G242710.1</name>
</gene>
<protein>
    <submittedName>
        <fullName evidence="2">Uncharacterized protein</fullName>
    </submittedName>
</protein>
<dbReference type="Proteomes" id="UP001153069">
    <property type="component" value="Unassembled WGS sequence"/>
</dbReference>